<dbReference type="EMBL" id="FONA01000002">
    <property type="protein sequence ID" value="SFD79942.1"/>
    <property type="molecule type" value="Genomic_DNA"/>
</dbReference>
<dbReference type="GO" id="GO:0016757">
    <property type="term" value="F:glycosyltransferase activity"/>
    <property type="evidence" value="ECO:0007669"/>
    <property type="project" value="UniProtKB-ARBA"/>
</dbReference>
<dbReference type="CDD" id="cd03794">
    <property type="entry name" value="GT4_WbuB-like"/>
    <property type="match status" value="1"/>
</dbReference>
<dbReference type="PANTHER" id="PTHR12526">
    <property type="entry name" value="GLYCOSYLTRANSFERASE"/>
    <property type="match status" value="1"/>
</dbReference>
<keyword evidence="4" id="KW-1185">Reference proteome</keyword>
<dbReference type="Pfam" id="PF13439">
    <property type="entry name" value="Glyco_transf_4"/>
    <property type="match status" value="1"/>
</dbReference>
<sequence length="373" mass="42874">MRILYIAEARLPNQRANSIHVMRMCRSMALLGHQVRLLAFKHSTFRNKADVYKYYGVDPIFDIKLIKSPGTGRLSSFWLGLMSWFEVLRTRPDLVYSRSLIAAYLAPAKRGNLVFESHSFLLRLVYKWQKTFFRSILAKKSLNGVVVISDALKQLYVDSGIQPDVFFVAHDGADECSLKETAQLQGDYPVNVGYFGSIYNGRGIEKIIAMALARPKVGFHLFGAHESDMGHFDKIPHNFHFYGFITPSQVYKYRNSCDILLAPYQKEVFVSTKQTYSTSLYMSPLKIFEYMSSGKAIMVSDMPVLREIFDDQNAVLVPPEDEKAWIAGLDKLVDDEAFRESIGRNALKKFLEHYTWDIRAKRILSWIENRSNK</sequence>
<evidence type="ECO:0000259" key="1">
    <source>
        <dbReference type="Pfam" id="PF13439"/>
    </source>
</evidence>
<evidence type="ECO:0000313" key="3">
    <source>
        <dbReference type="EMBL" id="SFD79942.1"/>
    </source>
</evidence>
<dbReference type="InParanoid" id="A0A1I1VA95"/>
<evidence type="ECO:0000313" key="4">
    <source>
        <dbReference type="Proteomes" id="UP000181976"/>
    </source>
</evidence>
<reference evidence="3 4" key="1">
    <citation type="submission" date="2016-10" db="EMBL/GenBank/DDBJ databases">
        <authorList>
            <person name="de Groot N.N."/>
        </authorList>
    </citation>
    <scope>NUCLEOTIDE SEQUENCE [LARGE SCALE GENOMIC DNA]</scope>
    <source>
        <strain evidence="3 4">DSM 19012</strain>
    </source>
</reference>
<dbReference type="Pfam" id="PF13524">
    <property type="entry name" value="Glyco_trans_1_2"/>
    <property type="match status" value="1"/>
</dbReference>
<feature type="domain" description="Spore protein YkvP/CgeB glycosyl transferase-like" evidence="2">
    <location>
        <begin position="213"/>
        <end position="364"/>
    </location>
</feature>
<organism evidence="3 4">
    <name type="scientific">Thermophagus xiamenensis</name>
    <dbReference type="NCBI Taxonomy" id="385682"/>
    <lineage>
        <taxon>Bacteria</taxon>
        <taxon>Pseudomonadati</taxon>
        <taxon>Bacteroidota</taxon>
        <taxon>Bacteroidia</taxon>
        <taxon>Marinilabiliales</taxon>
        <taxon>Marinilabiliaceae</taxon>
        <taxon>Thermophagus</taxon>
    </lineage>
</organism>
<feature type="domain" description="Glycosyltransferase subfamily 4-like N-terminal" evidence="1">
    <location>
        <begin position="19"/>
        <end position="174"/>
    </location>
</feature>
<dbReference type="Proteomes" id="UP000181976">
    <property type="component" value="Unassembled WGS sequence"/>
</dbReference>
<gene>
    <name evidence="3" type="ORF">SAMN05444380_10298</name>
</gene>
<dbReference type="STRING" id="385682.SAMN05444380_10298"/>
<dbReference type="SUPFAM" id="SSF53756">
    <property type="entry name" value="UDP-Glycosyltransferase/glycogen phosphorylase"/>
    <property type="match status" value="1"/>
</dbReference>
<evidence type="ECO:0000259" key="2">
    <source>
        <dbReference type="Pfam" id="PF13524"/>
    </source>
</evidence>
<accession>A0A1I1VA95</accession>
<dbReference type="RefSeq" id="WP_010527928.1">
    <property type="nucleotide sequence ID" value="NZ_AFSL01000065.1"/>
</dbReference>
<dbReference type="Gene3D" id="3.40.50.2000">
    <property type="entry name" value="Glycogen Phosphorylase B"/>
    <property type="match status" value="2"/>
</dbReference>
<dbReference type="eggNOG" id="COG0438">
    <property type="taxonomic scope" value="Bacteria"/>
</dbReference>
<proteinExistence type="predicted"/>
<dbReference type="InterPro" id="IPR028098">
    <property type="entry name" value="Glyco_trans_4-like_N"/>
</dbReference>
<dbReference type="OrthoDB" id="9816564at2"/>
<dbReference type="AlphaFoldDB" id="A0A1I1VA95"/>
<name>A0A1I1VA95_9BACT</name>
<protein>
    <submittedName>
        <fullName evidence="3">Glycosyltransferase involved in cell wall bisynthesis</fullName>
    </submittedName>
</protein>
<dbReference type="InterPro" id="IPR055259">
    <property type="entry name" value="YkvP/CgeB_Glyco_trans-like"/>
</dbReference>
<keyword evidence="3" id="KW-0808">Transferase</keyword>